<name>A0A6A0A5C9_HAELA</name>
<evidence type="ECO:0000313" key="3">
    <source>
        <dbReference type="Proteomes" id="UP000485058"/>
    </source>
</evidence>
<reference evidence="2 3" key="1">
    <citation type="submission" date="2020-02" db="EMBL/GenBank/DDBJ databases">
        <title>Draft genome sequence of Haematococcus lacustris strain NIES-144.</title>
        <authorList>
            <person name="Morimoto D."/>
            <person name="Nakagawa S."/>
            <person name="Yoshida T."/>
            <person name="Sawayama S."/>
        </authorList>
    </citation>
    <scope>NUCLEOTIDE SEQUENCE [LARGE SCALE GENOMIC DNA]</scope>
    <source>
        <strain evidence="2 3">NIES-144</strain>
    </source>
</reference>
<evidence type="ECO:0000313" key="2">
    <source>
        <dbReference type="EMBL" id="GFH27700.1"/>
    </source>
</evidence>
<gene>
    <name evidence="2" type="ORF">HaLaN_26069</name>
</gene>
<feature type="region of interest" description="Disordered" evidence="1">
    <location>
        <begin position="1"/>
        <end position="40"/>
    </location>
</feature>
<sequence>MAAQQGGAAGRGHGVSRRPGGPEPGCPARQPAAASRHASGTVARAGVVVPACSPGQCCPRISPASQQQPPPAAAAPAPPNPPSGCHRRDPPLACRVVHPAAPAVAVPSLRLGGSGRRPVIRGVPGHIRCLAAALHGRPPSSAGCPHALGHPPAPSAQGGSVGGTALPTPRCRGRQGSGKAAAGAAGLWTASRHSAVCDLILNH</sequence>
<dbReference type="AlphaFoldDB" id="A0A6A0A5C9"/>
<accession>A0A6A0A5C9</accession>
<organism evidence="2 3">
    <name type="scientific">Haematococcus lacustris</name>
    <name type="common">Green alga</name>
    <name type="synonym">Haematococcus pluvialis</name>
    <dbReference type="NCBI Taxonomy" id="44745"/>
    <lineage>
        <taxon>Eukaryota</taxon>
        <taxon>Viridiplantae</taxon>
        <taxon>Chlorophyta</taxon>
        <taxon>core chlorophytes</taxon>
        <taxon>Chlorophyceae</taxon>
        <taxon>CS clade</taxon>
        <taxon>Chlamydomonadales</taxon>
        <taxon>Haematococcaceae</taxon>
        <taxon>Haematococcus</taxon>
    </lineage>
</organism>
<feature type="region of interest" description="Disordered" evidence="1">
    <location>
        <begin position="60"/>
        <end position="91"/>
    </location>
</feature>
<proteinExistence type="predicted"/>
<protein>
    <submittedName>
        <fullName evidence="2">Uncharacterized protein</fullName>
    </submittedName>
</protein>
<dbReference type="Proteomes" id="UP000485058">
    <property type="component" value="Unassembled WGS sequence"/>
</dbReference>
<comment type="caution">
    <text evidence="2">The sequence shown here is derived from an EMBL/GenBank/DDBJ whole genome shotgun (WGS) entry which is preliminary data.</text>
</comment>
<keyword evidence="3" id="KW-1185">Reference proteome</keyword>
<dbReference type="EMBL" id="BLLF01003583">
    <property type="protein sequence ID" value="GFH27700.1"/>
    <property type="molecule type" value="Genomic_DNA"/>
</dbReference>
<evidence type="ECO:0000256" key="1">
    <source>
        <dbReference type="SAM" id="MobiDB-lite"/>
    </source>
</evidence>
<feature type="compositionally biased region" description="Pro residues" evidence="1">
    <location>
        <begin position="68"/>
        <end position="82"/>
    </location>
</feature>